<dbReference type="Proteomes" id="UP000242913">
    <property type="component" value="Unassembled WGS sequence"/>
</dbReference>
<evidence type="ECO:0000313" key="3">
    <source>
        <dbReference type="Proteomes" id="UP000242913"/>
    </source>
</evidence>
<sequence length="216" mass="24897">MIRSFFYIHRPWHSIVSANFVMTTKKSTNGLQKKEQELKKISGTSVGKKNEQQKSTGTKQKLKNLERQCPSRKETKILKQSKKLADEKVSKRSKKDSKGGAKFGSEHRTVTGKVEKPKMKEKKDKNQLVKREVFENSKFEILNYHSTQFTTSATHSPLEVNLEKKDDVNLKLTNIGAERRSKNKDEKVDEDDTLFNIDPVMPDMDLPSLRLKTKTE</sequence>
<gene>
    <name evidence="2" type="ORF">X798_01153</name>
</gene>
<dbReference type="EMBL" id="KZ269979">
    <property type="protein sequence ID" value="OZC11972.1"/>
    <property type="molecule type" value="Genomic_DNA"/>
</dbReference>
<feature type="region of interest" description="Disordered" evidence="1">
    <location>
        <begin position="31"/>
        <end position="128"/>
    </location>
</feature>
<feature type="compositionally biased region" description="Basic and acidic residues" evidence="1">
    <location>
        <begin position="177"/>
        <end position="187"/>
    </location>
</feature>
<proteinExistence type="predicted"/>
<dbReference type="OrthoDB" id="5847884at2759"/>
<accession>A0A238C3D3</accession>
<evidence type="ECO:0000313" key="2">
    <source>
        <dbReference type="EMBL" id="OZC11972.1"/>
    </source>
</evidence>
<organism evidence="2 3">
    <name type="scientific">Onchocerca flexuosa</name>
    <dbReference type="NCBI Taxonomy" id="387005"/>
    <lineage>
        <taxon>Eukaryota</taxon>
        <taxon>Metazoa</taxon>
        <taxon>Ecdysozoa</taxon>
        <taxon>Nematoda</taxon>
        <taxon>Chromadorea</taxon>
        <taxon>Rhabditida</taxon>
        <taxon>Spirurina</taxon>
        <taxon>Spiruromorpha</taxon>
        <taxon>Filarioidea</taxon>
        <taxon>Onchocercidae</taxon>
        <taxon>Onchocerca</taxon>
    </lineage>
</organism>
<evidence type="ECO:0000256" key="1">
    <source>
        <dbReference type="SAM" id="MobiDB-lite"/>
    </source>
</evidence>
<protein>
    <submittedName>
        <fullName evidence="2">Uncharacterized protein</fullName>
    </submittedName>
</protein>
<dbReference type="AlphaFoldDB" id="A0A238C3D3"/>
<feature type="region of interest" description="Disordered" evidence="1">
    <location>
        <begin position="175"/>
        <end position="216"/>
    </location>
</feature>
<name>A0A238C3D3_9BILA</name>
<keyword evidence="3" id="KW-1185">Reference proteome</keyword>
<feature type="compositionally biased region" description="Basic and acidic residues" evidence="1">
    <location>
        <begin position="63"/>
        <end position="128"/>
    </location>
</feature>
<reference evidence="2 3" key="1">
    <citation type="submission" date="2015-12" db="EMBL/GenBank/DDBJ databases">
        <title>Draft genome of the nematode, Onchocerca flexuosa.</title>
        <authorList>
            <person name="Mitreva M."/>
        </authorList>
    </citation>
    <scope>NUCLEOTIDE SEQUENCE [LARGE SCALE GENOMIC DNA]</scope>
    <source>
        <strain evidence="2">Red Deer</strain>
    </source>
</reference>
<feature type="compositionally biased region" description="Polar residues" evidence="1">
    <location>
        <begin position="42"/>
        <end position="59"/>
    </location>
</feature>